<keyword evidence="11" id="KW-1185">Reference proteome</keyword>
<keyword evidence="10" id="KW-0413">Isomerase</keyword>
<evidence type="ECO:0000259" key="9">
    <source>
        <dbReference type="Pfam" id="PF13098"/>
    </source>
</evidence>
<feature type="chain" id="PRO_5031605109" description="Thiol:disulfide interchange protein" evidence="7">
    <location>
        <begin position="23"/>
        <end position="246"/>
    </location>
</feature>
<dbReference type="Proteomes" id="UP000537130">
    <property type="component" value="Unassembled WGS sequence"/>
</dbReference>
<accession>A0A7W4W1U0</accession>
<evidence type="ECO:0000256" key="5">
    <source>
        <dbReference type="ARBA" id="ARBA00023157"/>
    </source>
</evidence>
<dbReference type="InterPro" id="IPR018950">
    <property type="entry name" value="DiS-bond_isomerase_DsbC/G_N"/>
</dbReference>
<dbReference type="GO" id="GO:0016853">
    <property type="term" value="F:isomerase activity"/>
    <property type="evidence" value="ECO:0007669"/>
    <property type="project" value="UniProtKB-KW"/>
</dbReference>
<evidence type="ECO:0000256" key="7">
    <source>
        <dbReference type="RuleBase" id="RU364038"/>
    </source>
</evidence>
<sequence>MFHFISRISLVCALLMTSVAWAASPAETIRQAFHKSRPDIQVENVKPSEVPGLYEVSLKEGPTVYATENGKHFLTGDLFELAPGGFVNIAERGREQMRKDRMAKVKLKDMIVFPAEGDFKGALYVFTDVDCGYCRKLHNEVPKLNKMGIEVRYLAYPRDFPRGAQSRTAPKMVSAWCAKDSQEALTKLKNGQNIATATCDNPIAEQYLLGGEMGVTGTPAIITTRGELVPGYMPAESLVRVATQGK</sequence>
<dbReference type="CDD" id="cd03020">
    <property type="entry name" value="DsbA_DsbC_DsbG"/>
    <property type="match status" value="1"/>
</dbReference>
<feature type="domain" description="Disulphide bond isomerase DsbC/G N-terminal" evidence="8">
    <location>
        <begin position="22"/>
        <end position="84"/>
    </location>
</feature>
<keyword evidence="3 7" id="KW-0732">Signal</keyword>
<dbReference type="GO" id="GO:0042597">
    <property type="term" value="C:periplasmic space"/>
    <property type="evidence" value="ECO:0007669"/>
    <property type="project" value="UniProtKB-SubCell"/>
</dbReference>
<dbReference type="InterPro" id="IPR009094">
    <property type="entry name" value="DiS-bond_isomerase_DsbC/G_N_sf"/>
</dbReference>
<evidence type="ECO:0000313" key="10">
    <source>
        <dbReference type="EMBL" id="MBB3045862.1"/>
    </source>
</evidence>
<keyword evidence="5" id="KW-1015">Disulfide bond</keyword>
<dbReference type="InterPro" id="IPR051470">
    <property type="entry name" value="Thiol:disulfide_interchange"/>
</dbReference>
<dbReference type="Gene3D" id="3.10.450.70">
    <property type="entry name" value="Disulphide bond isomerase, DsbC/G, N-terminal"/>
    <property type="match status" value="1"/>
</dbReference>
<dbReference type="Pfam" id="PF10411">
    <property type="entry name" value="DsbC_N"/>
    <property type="match status" value="1"/>
</dbReference>
<comment type="caution">
    <text evidence="10">The sequence shown here is derived from an EMBL/GenBank/DDBJ whole genome shotgun (WGS) entry which is preliminary data.</text>
</comment>
<proteinExistence type="inferred from homology"/>
<comment type="subcellular location">
    <subcellularLocation>
        <location evidence="1 7">Periplasm</location>
    </subcellularLocation>
</comment>
<evidence type="ECO:0000313" key="11">
    <source>
        <dbReference type="Proteomes" id="UP000537130"/>
    </source>
</evidence>
<dbReference type="InterPro" id="IPR012336">
    <property type="entry name" value="Thioredoxin-like_fold"/>
</dbReference>
<reference evidence="10 11" key="1">
    <citation type="submission" date="2020-08" db="EMBL/GenBank/DDBJ databases">
        <title>Genomic Encyclopedia of Type Strains, Phase III (KMG-III): the genomes of soil and plant-associated and newly described type strains.</title>
        <authorList>
            <person name="Whitman W."/>
        </authorList>
    </citation>
    <scope>NUCLEOTIDE SEQUENCE [LARGE SCALE GENOMIC DNA]</scope>
    <source>
        <strain evidence="10 11">CECT 8654</strain>
    </source>
</reference>
<dbReference type="InterPro" id="IPR036249">
    <property type="entry name" value="Thioredoxin-like_sf"/>
</dbReference>
<dbReference type="SUPFAM" id="SSF54423">
    <property type="entry name" value="DsbC/DsbG N-terminal domain-like"/>
    <property type="match status" value="1"/>
</dbReference>
<dbReference type="SUPFAM" id="SSF52833">
    <property type="entry name" value="Thioredoxin-like"/>
    <property type="match status" value="1"/>
</dbReference>
<dbReference type="RefSeq" id="WP_183408583.1">
    <property type="nucleotide sequence ID" value="NZ_JACHWY010000001.1"/>
</dbReference>
<dbReference type="PANTHER" id="PTHR35272">
    <property type="entry name" value="THIOL:DISULFIDE INTERCHANGE PROTEIN DSBC-RELATED"/>
    <property type="match status" value="1"/>
</dbReference>
<dbReference type="AlphaFoldDB" id="A0A7W4W1U0"/>
<name>A0A7W4W1U0_9GAMM</name>
<dbReference type="PANTHER" id="PTHR35272:SF3">
    <property type="entry name" value="THIOL:DISULFIDE INTERCHANGE PROTEIN DSBC"/>
    <property type="match status" value="1"/>
</dbReference>
<dbReference type="Gene3D" id="3.40.30.10">
    <property type="entry name" value="Glutaredoxin"/>
    <property type="match status" value="1"/>
</dbReference>
<dbReference type="Pfam" id="PF13098">
    <property type="entry name" value="Thioredoxin_2"/>
    <property type="match status" value="1"/>
</dbReference>
<organism evidence="10 11">
    <name type="scientific">Litorivivens lipolytica</name>
    <dbReference type="NCBI Taxonomy" id="1524264"/>
    <lineage>
        <taxon>Bacteria</taxon>
        <taxon>Pseudomonadati</taxon>
        <taxon>Pseudomonadota</taxon>
        <taxon>Gammaproteobacteria</taxon>
        <taxon>Litorivivens</taxon>
    </lineage>
</organism>
<evidence type="ECO:0000256" key="6">
    <source>
        <dbReference type="ARBA" id="ARBA00023284"/>
    </source>
</evidence>
<comment type="similarity">
    <text evidence="2 7">Belongs to the thioredoxin family. DsbC subfamily.</text>
</comment>
<feature type="signal peptide" evidence="7">
    <location>
        <begin position="1"/>
        <end position="22"/>
    </location>
</feature>
<keyword evidence="6 7" id="KW-0676">Redox-active center</keyword>
<comment type="function">
    <text evidence="7">Required for disulfide bond formation in some periplasmic proteins. Acts by transferring its disulfide bond to other proteins and is reduced in the process.</text>
</comment>
<dbReference type="InterPro" id="IPR033954">
    <property type="entry name" value="DiS-bond_Isoase_DsbC/G"/>
</dbReference>
<evidence type="ECO:0000256" key="3">
    <source>
        <dbReference type="ARBA" id="ARBA00022729"/>
    </source>
</evidence>
<evidence type="ECO:0000256" key="4">
    <source>
        <dbReference type="ARBA" id="ARBA00022764"/>
    </source>
</evidence>
<evidence type="ECO:0000259" key="8">
    <source>
        <dbReference type="Pfam" id="PF10411"/>
    </source>
</evidence>
<gene>
    <name evidence="10" type="ORF">FHR99_000098</name>
</gene>
<dbReference type="EMBL" id="JACHWY010000001">
    <property type="protein sequence ID" value="MBB3045862.1"/>
    <property type="molecule type" value="Genomic_DNA"/>
</dbReference>
<evidence type="ECO:0000256" key="2">
    <source>
        <dbReference type="ARBA" id="ARBA00009813"/>
    </source>
</evidence>
<protein>
    <recommendedName>
        <fullName evidence="7">Thiol:disulfide interchange protein</fullName>
    </recommendedName>
</protein>
<feature type="domain" description="Thioredoxin-like fold" evidence="9">
    <location>
        <begin position="116"/>
        <end position="239"/>
    </location>
</feature>
<evidence type="ECO:0000256" key="1">
    <source>
        <dbReference type="ARBA" id="ARBA00004418"/>
    </source>
</evidence>
<keyword evidence="4 7" id="KW-0574">Periplasm</keyword>